<evidence type="ECO:0000256" key="7">
    <source>
        <dbReference type="ARBA" id="ARBA00023015"/>
    </source>
</evidence>
<name>A0AAC9YUP6_9ACTN</name>
<proteinExistence type="inferred from homology"/>
<evidence type="ECO:0000313" key="15">
    <source>
        <dbReference type="Proteomes" id="UP000217177"/>
    </source>
</evidence>
<comment type="function">
    <text evidence="11">Acts as a transcriptional regulator. Probably redox-responsive. The apo- but not holo-form probably binds DNA.</text>
</comment>
<evidence type="ECO:0000259" key="12">
    <source>
        <dbReference type="PROSITE" id="PS51674"/>
    </source>
</evidence>
<evidence type="ECO:0000313" key="16">
    <source>
        <dbReference type="Proteomes" id="UP000217194"/>
    </source>
</evidence>
<evidence type="ECO:0000256" key="10">
    <source>
        <dbReference type="ARBA" id="ARBA00023163"/>
    </source>
</evidence>
<keyword evidence="15" id="KW-1185">Reference proteome</keyword>
<dbReference type="EMBL" id="CP016778">
    <property type="protein sequence ID" value="ASY22157.1"/>
    <property type="molecule type" value="Genomic_DNA"/>
</dbReference>
<keyword evidence="3 11" id="KW-0004">4Fe-4S</keyword>
<dbReference type="GO" id="GO:0045892">
    <property type="term" value="P:negative regulation of DNA-templated transcription"/>
    <property type="evidence" value="ECO:0007669"/>
    <property type="project" value="TreeGrafter"/>
</dbReference>
<evidence type="ECO:0000256" key="2">
    <source>
        <dbReference type="ARBA" id="ARBA00006597"/>
    </source>
</evidence>
<dbReference type="AlphaFoldDB" id="A0AAC9YUP6"/>
<dbReference type="EMBL" id="CP016774">
    <property type="protein sequence ID" value="ASY16813.1"/>
    <property type="molecule type" value="Genomic_DNA"/>
</dbReference>
<evidence type="ECO:0000313" key="14">
    <source>
        <dbReference type="EMBL" id="ASY22157.1"/>
    </source>
</evidence>
<feature type="binding site" evidence="11">
    <location>
        <position position="62"/>
    </location>
    <ligand>
        <name>[4Fe-4S] cluster</name>
        <dbReference type="ChEBI" id="CHEBI:49883"/>
    </ligand>
</feature>
<comment type="PTM">
    <text evidence="11">Upon Fe-S cluster removal intramolecular disulfide bonds are formed.</text>
</comment>
<evidence type="ECO:0000256" key="9">
    <source>
        <dbReference type="ARBA" id="ARBA00023157"/>
    </source>
</evidence>
<dbReference type="GO" id="GO:0051539">
    <property type="term" value="F:4 iron, 4 sulfur cluster binding"/>
    <property type="evidence" value="ECO:0007669"/>
    <property type="project" value="UniProtKB-UniRule"/>
</dbReference>
<keyword evidence="4 11" id="KW-0479">Metal-binding</keyword>
<feature type="binding site" evidence="11">
    <location>
        <position position="71"/>
    </location>
    <ligand>
        <name>[4Fe-4S] cluster</name>
        <dbReference type="ChEBI" id="CHEBI:49883"/>
    </ligand>
</feature>
<evidence type="ECO:0000256" key="3">
    <source>
        <dbReference type="ARBA" id="ARBA00022485"/>
    </source>
</evidence>
<dbReference type="HAMAP" id="MF_01479">
    <property type="entry name" value="WhiB"/>
    <property type="match status" value="1"/>
</dbReference>
<keyword evidence="11" id="KW-0963">Cytoplasm</keyword>
<dbReference type="InterPro" id="IPR034768">
    <property type="entry name" value="4FE4S_WBL"/>
</dbReference>
<dbReference type="Proteomes" id="UP000217194">
    <property type="component" value="Chromosome"/>
</dbReference>
<dbReference type="KEGG" id="pvs:A1sIA79_00830"/>
<keyword evidence="5 11" id="KW-0408">Iron</keyword>
<dbReference type="PROSITE" id="PS51674">
    <property type="entry name" value="4FE4S_WBL"/>
    <property type="match status" value="1"/>
</dbReference>
<dbReference type="Pfam" id="PF02467">
    <property type="entry name" value="Whib"/>
    <property type="match status" value="1"/>
</dbReference>
<comment type="PTM">
    <text evidence="11">The Fe-S cluster can be nitrosylated by nitric oxide (NO).</text>
</comment>
<feature type="domain" description="4Fe-4S Wbl-type" evidence="12">
    <location>
        <begin position="38"/>
        <end position="95"/>
    </location>
</feature>
<evidence type="ECO:0000256" key="4">
    <source>
        <dbReference type="ARBA" id="ARBA00022723"/>
    </source>
</evidence>
<dbReference type="PANTHER" id="PTHR38839">
    <property type="entry name" value="TRANSCRIPTIONAL REGULATOR WHID-RELATED"/>
    <property type="match status" value="1"/>
</dbReference>
<protein>
    <recommendedName>
        <fullName evidence="11">Transcriptional regulator WhiB</fullName>
    </recommendedName>
</protein>
<dbReference type="PANTHER" id="PTHR38839:SF2">
    <property type="entry name" value="TRANSCRIPTIONAL REGULATOR WHIB7-RELATED"/>
    <property type="match status" value="1"/>
</dbReference>
<comment type="subcellular location">
    <subcellularLocation>
        <location evidence="1 11">Cytoplasm</location>
    </subcellularLocation>
</comment>
<evidence type="ECO:0000256" key="1">
    <source>
        <dbReference type="ARBA" id="ARBA00004496"/>
    </source>
</evidence>
<feature type="binding site" evidence="11">
    <location>
        <position position="65"/>
    </location>
    <ligand>
        <name>[4Fe-4S] cluster</name>
        <dbReference type="ChEBI" id="CHEBI:49883"/>
    </ligand>
</feature>
<evidence type="ECO:0000256" key="8">
    <source>
        <dbReference type="ARBA" id="ARBA00023125"/>
    </source>
</evidence>
<keyword evidence="10 11" id="KW-0804">Transcription</keyword>
<evidence type="ECO:0000256" key="5">
    <source>
        <dbReference type="ARBA" id="ARBA00023004"/>
    </source>
</evidence>
<dbReference type="Proteomes" id="UP000217177">
    <property type="component" value="Chromosome"/>
</dbReference>
<comment type="similarity">
    <text evidence="2 11">Belongs to the WhiB family.</text>
</comment>
<keyword evidence="9 11" id="KW-1015">Disulfide bond</keyword>
<accession>A0AAC9YUP6</accession>
<evidence type="ECO:0000256" key="6">
    <source>
        <dbReference type="ARBA" id="ARBA00023014"/>
    </source>
</evidence>
<keyword evidence="7 11" id="KW-0805">Transcription regulation</keyword>
<dbReference type="GO" id="GO:0005737">
    <property type="term" value="C:cytoplasm"/>
    <property type="evidence" value="ECO:0007669"/>
    <property type="project" value="UniProtKB-SubCell"/>
</dbReference>
<dbReference type="GO" id="GO:0045454">
    <property type="term" value="P:cell redox homeostasis"/>
    <property type="evidence" value="ECO:0007669"/>
    <property type="project" value="TreeGrafter"/>
</dbReference>
<sequence>MSVLFSELQVPGWAETGEKIGLNDVTFTYDNAKAFTLPCHQADPELFYSETDQGIAEAKALCGTCPVRNKCLDGALSRQEPCGVWGGQLIEDGVIIERKRRAGRPPRQVIAAARIVQNEQALA</sequence>
<gene>
    <name evidence="11" type="primary">whiB</name>
    <name evidence="13" type="ORF">A1sIA79_00830</name>
    <name evidence="14" type="ORF">A1sIIB76_00800</name>
</gene>
<keyword evidence="6 11" id="KW-0411">Iron-sulfur</keyword>
<dbReference type="GO" id="GO:0047134">
    <property type="term" value="F:protein-disulfide reductase [NAD(P)H] activity"/>
    <property type="evidence" value="ECO:0007669"/>
    <property type="project" value="TreeGrafter"/>
</dbReference>
<dbReference type="GO" id="GO:0003677">
    <property type="term" value="F:DNA binding"/>
    <property type="evidence" value="ECO:0007669"/>
    <property type="project" value="UniProtKB-UniRule"/>
</dbReference>
<evidence type="ECO:0000313" key="13">
    <source>
        <dbReference type="EMBL" id="ASY16813.1"/>
    </source>
</evidence>
<dbReference type="RefSeq" id="WP_095674367.1">
    <property type="nucleotide sequence ID" value="NZ_CP016774.1"/>
</dbReference>
<dbReference type="GO" id="GO:0046872">
    <property type="term" value="F:metal ion binding"/>
    <property type="evidence" value="ECO:0007669"/>
    <property type="project" value="UniProtKB-KW"/>
</dbReference>
<reference evidence="15 16" key="1">
    <citation type="submission" date="2016-07" db="EMBL/GenBank/DDBJ databases">
        <title>High microdiversification within the ubiquitous acI lineage of Actinobacteria.</title>
        <authorList>
            <person name="Neuenschwander S.M."/>
            <person name="Salcher M."/>
            <person name="Ghai R."/>
            <person name="Pernthaler J."/>
        </authorList>
    </citation>
    <scope>NUCLEOTIDE SEQUENCE [LARGE SCALE GENOMIC DNA]</scope>
    <source>
        <strain evidence="13">MMS-IA-79</strain>
        <strain evidence="14">MMS-IIB-76</strain>
    </source>
</reference>
<keyword evidence="8 11" id="KW-0238">DNA-binding</keyword>
<evidence type="ECO:0000256" key="11">
    <source>
        <dbReference type="HAMAP-Rule" id="MF_01479"/>
    </source>
</evidence>
<dbReference type="InterPro" id="IPR003482">
    <property type="entry name" value="Whib"/>
</dbReference>
<feature type="binding site" evidence="11">
    <location>
        <position position="39"/>
    </location>
    <ligand>
        <name>[4Fe-4S] cluster</name>
        <dbReference type="ChEBI" id="CHEBI:49883"/>
    </ligand>
</feature>
<comment type="cofactor">
    <cofactor evidence="11">
        <name>[4Fe-4S] cluster</name>
        <dbReference type="ChEBI" id="CHEBI:49883"/>
    </cofactor>
    <text evidence="11">Binds 1 [4Fe-4S] cluster per subunit. Following nitrosylation of the [4Fe-4S] cluster binds 1 [4Fe-8(NO)] cluster per subunit.</text>
</comment>
<organism evidence="14 16">
    <name type="scientific">Candidatus Planktophila versatilis</name>
    <dbReference type="NCBI Taxonomy" id="1884905"/>
    <lineage>
        <taxon>Bacteria</taxon>
        <taxon>Bacillati</taxon>
        <taxon>Actinomycetota</taxon>
        <taxon>Actinomycetes</taxon>
        <taxon>Candidatus Nanopelagicales</taxon>
        <taxon>Candidatus Nanopelagicaceae</taxon>
        <taxon>Candidatus Planktophila</taxon>
    </lineage>
</organism>
<dbReference type="GO" id="GO:0035731">
    <property type="term" value="F:dinitrosyl-iron complex binding"/>
    <property type="evidence" value="ECO:0007669"/>
    <property type="project" value="UniProtKB-UniRule"/>
</dbReference>